<sequence>MYHIIRSINGNEEALRDSNSPTIKVFETLLDAELMASKLNRNSLANHTWTVQLVEEPENDATTS</sequence>
<reference evidence="1 2" key="1">
    <citation type="submission" date="2019-07" db="EMBL/GenBank/DDBJ databases">
        <authorList>
            <person name="Park Y.J."/>
            <person name="Jeong S.E."/>
            <person name="Jung H.S."/>
        </authorList>
    </citation>
    <scope>NUCLEOTIDE SEQUENCE [LARGE SCALE GENOMIC DNA]</scope>
    <source>
        <strain evidence="2">P16(2019)</strain>
    </source>
</reference>
<dbReference type="Proteomes" id="UP000318521">
    <property type="component" value="Unassembled WGS sequence"/>
</dbReference>
<protein>
    <submittedName>
        <fullName evidence="1">Uncharacterized protein</fullName>
    </submittedName>
</protein>
<accession>A0A553ZV35</accession>
<keyword evidence="2" id="KW-1185">Reference proteome</keyword>
<dbReference type="AlphaFoldDB" id="A0A553ZV35"/>
<dbReference type="EMBL" id="VLXZ01000012">
    <property type="protein sequence ID" value="TSB45350.1"/>
    <property type="molecule type" value="Genomic_DNA"/>
</dbReference>
<comment type="caution">
    <text evidence="1">The sequence shown here is derived from an EMBL/GenBank/DDBJ whole genome shotgun (WGS) entry which is preliminary data.</text>
</comment>
<dbReference type="RefSeq" id="WP_143850012.1">
    <property type="nucleotide sequence ID" value="NZ_VLXZ01000012.1"/>
</dbReference>
<evidence type="ECO:0000313" key="1">
    <source>
        <dbReference type="EMBL" id="TSB45350.1"/>
    </source>
</evidence>
<proteinExistence type="predicted"/>
<gene>
    <name evidence="1" type="ORF">FN960_16775</name>
</gene>
<evidence type="ECO:0000313" key="2">
    <source>
        <dbReference type="Proteomes" id="UP000318521"/>
    </source>
</evidence>
<organism evidence="1 2">
    <name type="scientific">Alkalicoccobacillus porphyridii</name>
    <dbReference type="NCBI Taxonomy" id="2597270"/>
    <lineage>
        <taxon>Bacteria</taxon>
        <taxon>Bacillati</taxon>
        <taxon>Bacillota</taxon>
        <taxon>Bacilli</taxon>
        <taxon>Bacillales</taxon>
        <taxon>Bacillaceae</taxon>
        <taxon>Alkalicoccobacillus</taxon>
    </lineage>
</organism>
<name>A0A553ZV35_9BACI</name>
<dbReference type="OrthoDB" id="2927661at2"/>